<protein>
    <submittedName>
        <fullName evidence="1">Uncharacterized protein</fullName>
    </submittedName>
</protein>
<gene>
    <name evidence="1" type="ORF">S12H4_41497</name>
</gene>
<proteinExistence type="predicted"/>
<organism evidence="1">
    <name type="scientific">marine sediment metagenome</name>
    <dbReference type="NCBI Taxonomy" id="412755"/>
    <lineage>
        <taxon>unclassified sequences</taxon>
        <taxon>metagenomes</taxon>
        <taxon>ecological metagenomes</taxon>
    </lineage>
</organism>
<name>X1UTV5_9ZZZZ</name>
<feature type="non-terminal residue" evidence="1">
    <location>
        <position position="1"/>
    </location>
</feature>
<comment type="caution">
    <text evidence="1">The sequence shown here is derived from an EMBL/GenBank/DDBJ whole genome shotgun (WGS) entry which is preliminary data.</text>
</comment>
<sequence>ENLSSIVVDATNNWWGQASGPGAAQVDNLVTYAPYLDAPYTYAEPVAPVTTIDLVAGWNLISLMLIPEDSAIATVLADQIADGTVDQVRTYQAGVWSGWGAPFDVSLTVMKDGVGFWVNMDSPDTLVVTGYELCEPAPAVPPEYSVVVGWNLIGFKFTTPGTIDGYLGDVNTNLDAIYGYVDGAYFIPTTLEPGLGYWIAVTLPGTIYPDLVSP</sequence>
<reference evidence="1" key="1">
    <citation type="journal article" date="2014" name="Front. Microbiol.">
        <title>High frequency of phylogenetically diverse reductive dehalogenase-homologous genes in deep subseafloor sedimentary metagenomes.</title>
        <authorList>
            <person name="Kawai M."/>
            <person name="Futagami T."/>
            <person name="Toyoda A."/>
            <person name="Takaki Y."/>
            <person name="Nishi S."/>
            <person name="Hori S."/>
            <person name="Arai W."/>
            <person name="Tsubouchi T."/>
            <person name="Morono Y."/>
            <person name="Uchiyama I."/>
            <person name="Ito T."/>
            <person name="Fujiyama A."/>
            <person name="Inagaki F."/>
            <person name="Takami H."/>
        </authorList>
    </citation>
    <scope>NUCLEOTIDE SEQUENCE</scope>
    <source>
        <strain evidence="1">Expedition CK06-06</strain>
    </source>
</reference>
<dbReference type="AlphaFoldDB" id="X1UTV5"/>
<dbReference type="EMBL" id="BARW01025294">
    <property type="protein sequence ID" value="GAJ07022.1"/>
    <property type="molecule type" value="Genomic_DNA"/>
</dbReference>
<evidence type="ECO:0000313" key="1">
    <source>
        <dbReference type="EMBL" id="GAJ07022.1"/>
    </source>
</evidence>
<accession>X1UTV5</accession>